<dbReference type="InterPro" id="IPR037523">
    <property type="entry name" value="VOC_core"/>
</dbReference>
<dbReference type="InterPro" id="IPR029068">
    <property type="entry name" value="Glyas_Bleomycin-R_OHBP_Dase"/>
</dbReference>
<dbReference type="Proteomes" id="UP000182427">
    <property type="component" value="Chromosome I"/>
</dbReference>
<feature type="domain" description="VOC" evidence="1">
    <location>
        <begin position="44"/>
        <end position="151"/>
    </location>
</feature>
<name>A0A1G7IFT2_9BACT</name>
<dbReference type="Gene3D" id="3.10.180.10">
    <property type="entry name" value="2,3-Dihydroxybiphenyl 1,2-Dioxygenase, domain 1"/>
    <property type="match status" value="1"/>
</dbReference>
<organism evidence="2 3">
    <name type="scientific">Terriglobus roseus</name>
    <dbReference type="NCBI Taxonomy" id="392734"/>
    <lineage>
        <taxon>Bacteria</taxon>
        <taxon>Pseudomonadati</taxon>
        <taxon>Acidobacteriota</taxon>
        <taxon>Terriglobia</taxon>
        <taxon>Terriglobales</taxon>
        <taxon>Acidobacteriaceae</taxon>
        <taxon>Terriglobus</taxon>
    </lineage>
</organism>
<dbReference type="InterPro" id="IPR004360">
    <property type="entry name" value="Glyas_Fos-R_dOase_dom"/>
</dbReference>
<reference evidence="3" key="1">
    <citation type="submission" date="2016-10" db="EMBL/GenBank/DDBJ databases">
        <authorList>
            <person name="Varghese N."/>
            <person name="Submissions S."/>
        </authorList>
    </citation>
    <scope>NUCLEOTIDE SEQUENCE [LARGE SCALE GENOMIC DNA]</scope>
    <source>
        <strain evidence="3">GAS232</strain>
    </source>
</reference>
<sequence length="156" mass="17230">MFLARRHSCCFYLHCETFSPWRGWGLTCESVLKKHGGQPMAKNQFSYLELPATDVASLKSFYGNVFGWTHQDWGPDYATAHGSGLETGYNGSDEGRSKAPLAMVETDEIEAAAEQVKAAGGKITQPIFQYPGGRRFHFTDPAGNELAVMQPDKPHS</sequence>
<dbReference type="InterPro" id="IPR052164">
    <property type="entry name" value="Anthracycline_SecMetBiosynth"/>
</dbReference>
<keyword evidence="3" id="KW-1185">Reference proteome</keyword>
<dbReference type="AlphaFoldDB" id="A0A1G7IFT2"/>
<dbReference type="CDD" id="cd07247">
    <property type="entry name" value="SgaA_N_like"/>
    <property type="match status" value="1"/>
</dbReference>
<evidence type="ECO:0000313" key="3">
    <source>
        <dbReference type="Proteomes" id="UP000182427"/>
    </source>
</evidence>
<dbReference type="PANTHER" id="PTHR33993:SF1">
    <property type="entry name" value="GLYOXALASE FAMILY PROTEIN"/>
    <property type="match status" value="1"/>
</dbReference>
<dbReference type="EMBL" id="LT629690">
    <property type="protein sequence ID" value="SDF11562.1"/>
    <property type="molecule type" value="Genomic_DNA"/>
</dbReference>
<dbReference type="Pfam" id="PF00903">
    <property type="entry name" value="Glyoxalase"/>
    <property type="match status" value="1"/>
</dbReference>
<dbReference type="PANTHER" id="PTHR33993">
    <property type="entry name" value="GLYOXALASE-RELATED"/>
    <property type="match status" value="1"/>
</dbReference>
<gene>
    <name evidence="2" type="ORF">SAMN05444167_1434</name>
</gene>
<protein>
    <recommendedName>
        <fullName evidence="1">VOC domain-containing protein</fullName>
    </recommendedName>
</protein>
<accession>A0A1G7IFT2</accession>
<evidence type="ECO:0000313" key="2">
    <source>
        <dbReference type="EMBL" id="SDF11562.1"/>
    </source>
</evidence>
<dbReference type="SUPFAM" id="SSF54593">
    <property type="entry name" value="Glyoxalase/Bleomycin resistance protein/Dihydroxybiphenyl dioxygenase"/>
    <property type="match status" value="1"/>
</dbReference>
<dbReference type="PROSITE" id="PS51819">
    <property type="entry name" value="VOC"/>
    <property type="match status" value="1"/>
</dbReference>
<evidence type="ECO:0000259" key="1">
    <source>
        <dbReference type="PROSITE" id="PS51819"/>
    </source>
</evidence>
<proteinExistence type="predicted"/>